<keyword evidence="2" id="KW-0489">Methyltransferase</keyword>
<dbReference type="Pfam" id="PF08241">
    <property type="entry name" value="Methyltransf_11"/>
    <property type="match status" value="1"/>
</dbReference>
<gene>
    <name evidence="2" type="ORF">CSW64_08105</name>
</gene>
<dbReference type="InterPro" id="IPR013216">
    <property type="entry name" value="Methyltransf_11"/>
</dbReference>
<dbReference type="AlphaFoldDB" id="A0A2D2B3T7"/>
<dbReference type="PANTHER" id="PTHR45036">
    <property type="entry name" value="METHYLTRANSFERASE LIKE 7B"/>
    <property type="match status" value="1"/>
</dbReference>
<organism evidence="2 3">
    <name type="scientific">Caulobacter mirabilis</name>
    <dbReference type="NCBI Taxonomy" id="69666"/>
    <lineage>
        <taxon>Bacteria</taxon>
        <taxon>Pseudomonadati</taxon>
        <taxon>Pseudomonadota</taxon>
        <taxon>Alphaproteobacteria</taxon>
        <taxon>Caulobacterales</taxon>
        <taxon>Caulobacteraceae</taxon>
        <taxon>Caulobacter</taxon>
    </lineage>
</organism>
<proteinExistence type="predicted"/>
<keyword evidence="2" id="KW-0808">Transferase</keyword>
<dbReference type="RefSeq" id="WP_099624168.1">
    <property type="nucleotide sequence ID" value="NZ_CP024201.1"/>
</dbReference>
<dbReference type="InterPro" id="IPR052356">
    <property type="entry name" value="Thiol_S-MT"/>
</dbReference>
<feature type="domain" description="Methyltransferase type 11" evidence="1">
    <location>
        <begin position="39"/>
        <end position="135"/>
    </location>
</feature>
<name>A0A2D2B3T7_9CAUL</name>
<dbReference type="GO" id="GO:0032259">
    <property type="term" value="P:methylation"/>
    <property type="evidence" value="ECO:0007669"/>
    <property type="project" value="UniProtKB-KW"/>
</dbReference>
<dbReference type="Proteomes" id="UP000228945">
    <property type="component" value="Chromosome"/>
</dbReference>
<dbReference type="OrthoDB" id="9777830at2"/>
<reference evidence="2 3" key="1">
    <citation type="submission" date="2017-10" db="EMBL/GenBank/DDBJ databases">
        <title>Genome sequence of Caulobacter mirabilis FWC38.</title>
        <authorList>
            <person name="Fiebig A."/>
            <person name="Crosson S."/>
        </authorList>
    </citation>
    <scope>NUCLEOTIDE SEQUENCE [LARGE SCALE GENOMIC DNA]</scope>
    <source>
        <strain evidence="2 3">FWC 38</strain>
    </source>
</reference>
<dbReference type="EMBL" id="CP024201">
    <property type="protein sequence ID" value="ATQ44932.1"/>
    <property type="molecule type" value="Genomic_DNA"/>
</dbReference>
<dbReference type="PANTHER" id="PTHR45036:SF1">
    <property type="entry name" value="METHYLTRANSFERASE LIKE 7A"/>
    <property type="match status" value="1"/>
</dbReference>
<dbReference type="SUPFAM" id="SSF53335">
    <property type="entry name" value="S-adenosyl-L-methionine-dependent methyltransferases"/>
    <property type="match status" value="1"/>
</dbReference>
<keyword evidence="3" id="KW-1185">Reference proteome</keyword>
<evidence type="ECO:0000313" key="2">
    <source>
        <dbReference type="EMBL" id="ATQ44932.1"/>
    </source>
</evidence>
<evidence type="ECO:0000313" key="3">
    <source>
        <dbReference type="Proteomes" id="UP000228945"/>
    </source>
</evidence>
<evidence type="ECO:0000259" key="1">
    <source>
        <dbReference type="Pfam" id="PF08241"/>
    </source>
</evidence>
<dbReference type="Gene3D" id="3.40.50.150">
    <property type="entry name" value="Vaccinia Virus protein VP39"/>
    <property type="match status" value="1"/>
</dbReference>
<dbReference type="InterPro" id="IPR029063">
    <property type="entry name" value="SAM-dependent_MTases_sf"/>
</dbReference>
<dbReference type="CDD" id="cd02440">
    <property type="entry name" value="AdoMet_MTases"/>
    <property type="match status" value="1"/>
</dbReference>
<accession>A0A2D2B3T7</accession>
<dbReference type="KEGG" id="cmb:CSW64_08105"/>
<sequence>MTSFWDRHVMPRLIGCACASKPIMKQREKVVPKAFGKVLELGVGGGLNLRCYDPARVESVIGVDPSLELRDRALAAPRAEGLAVDIREGVAESLPFAPGGFDCVVCTFTLCSVQSPAAALAEARRVLRPGGLLLFAEHGLAPDERVVRWQRRLEPAWKAIAGGCHLTRPITAAVTAAGFRVAAENGMYLPGTPRALGWSEWGEAKAA</sequence>
<protein>
    <submittedName>
        <fullName evidence="2">SAM-dependent methyltransferase</fullName>
    </submittedName>
</protein>
<dbReference type="GO" id="GO:0008757">
    <property type="term" value="F:S-adenosylmethionine-dependent methyltransferase activity"/>
    <property type="evidence" value="ECO:0007669"/>
    <property type="project" value="InterPro"/>
</dbReference>